<comment type="caution">
    <text evidence="1">The sequence shown here is derived from an EMBL/GenBank/DDBJ whole genome shotgun (WGS) entry which is preliminary data.</text>
</comment>
<organism evidence="1">
    <name type="scientific">marine sediment metagenome</name>
    <dbReference type="NCBI Taxonomy" id="412755"/>
    <lineage>
        <taxon>unclassified sequences</taxon>
        <taxon>metagenomes</taxon>
        <taxon>ecological metagenomes</taxon>
    </lineage>
</organism>
<evidence type="ECO:0000313" key="1">
    <source>
        <dbReference type="EMBL" id="GAG44189.1"/>
    </source>
</evidence>
<accession>X0XLX7</accession>
<proteinExistence type="predicted"/>
<dbReference type="EMBL" id="BARS01052631">
    <property type="protein sequence ID" value="GAG44189.1"/>
    <property type="molecule type" value="Genomic_DNA"/>
</dbReference>
<feature type="non-terminal residue" evidence="1">
    <location>
        <position position="215"/>
    </location>
</feature>
<name>X0XLX7_9ZZZZ</name>
<protein>
    <submittedName>
        <fullName evidence="1">Uncharacterized protein</fullName>
    </submittedName>
</protein>
<sequence length="215" mass="25494">MSQIYQSLKFIELFESNINEDNIQYNKWLNEKFFLTLYRKTYINNKGITLPSTFKDDVDVGIFDNVHEALQYASENYVAYSFSVFYMKLINEHMHVHRSNEGFLFTKGLGFDMDNGKITIDDSIKYNTENKYKSVIWPTKSHQIAKNNDAACDRFRIGLEFEEILSRSNKDYVKKIYQYYGSQFVNNEYDAKCNDLARFFWTSEHDLIKLNGNQL</sequence>
<dbReference type="AlphaFoldDB" id="X0XLX7"/>
<reference evidence="1" key="1">
    <citation type="journal article" date="2014" name="Front. Microbiol.">
        <title>High frequency of phylogenetically diverse reductive dehalogenase-homologous genes in deep subseafloor sedimentary metagenomes.</title>
        <authorList>
            <person name="Kawai M."/>
            <person name="Futagami T."/>
            <person name="Toyoda A."/>
            <person name="Takaki Y."/>
            <person name="Nishi S."/>
            <person name="Hori S."/>
            <person name="Arai W."/>
            <person name="Tsubouchi T."/>
            <person name="Morono Y."/>
            <person name="Uchiyama I."/>
            <person name="Ito T."/>
            <person name="Fujiyama A."/>
            <person name="Inagaki F."/>
            <person name="Takami H."/>
        </authorList>
    </citation>
    <scope>NUCLEOTIDE SEQUENCE</scope>
    <source>
        <strain evidence="1">Expedition CK06-06</strain>
    </source>
</reference>
<gene>
    <name evidence="1" type="ORF">S01H1_78227</name>
</gene>